<evidence type="ECO:0000313" key="1">
    <source>
        <dbReference type="EMBL" id="KAG0430835.1"/>
    </source>
</evidence>
<reference evidence="1 2" key="1">
    <citation type="journal article" date="2020" name="Cell">
        <title>Large-Scale Comparative Analyses of Tick Genomes Elucidate Their Genetic Diversity and Vector Capacities.</title>
        <authorList>
            <consortium name="Tick Genome and Microbiome Consortium (TIGMIC)"/>
            <person name="Jia N."/>
            <person name="Wang J."/>
            <person name="Shi W."/>
            <person name="Du L."/>
            <person name="Sun Y."/>
            <person name="Zhan W."/>
            <person name="Jiang J.F."/>
            <person name="Wang Q."/>
            <person name="Zhang B."/>
            <person name="Ji P."/>
            <person name="Bell-Sakyi L."/>
            <person name="Cui X.M."/>
            <person name="Yuan T.T."/>
            <person name="Jiang B.G."/>
            <person name="Yang W.F."/>
            <person name="Lam T.T."/>
            <person name="Chang Q.C."/>
            <person name="Ding S.J."/>
            <person name="Wang X.J."/>
            <person name="Zhu J.G."/>
            <person name="Ruan X.D."/>
            <person name="Zhao L."/>
            <person name="Wei J.T."/>
            <person name="Ye R.Z."/>
            <person name="Que T.C."/>
            <person name="Du C.H."/>
            <person name="Zhou Y.H."/>
            <person name="Cheng J.X."/>
            <person name="Dai P.F."/>
            <person name="Guo W.B."/>
            <person name="Han X.H."/>
            <person name="Huang E.J."/>
            <person name="Li L.F."/>
            <person name="Wei W."/>
            <person name="Gao Y.C."/>
            <person name="Liu J.Z."/>
            <person name="Shao H.Z."/>
            <person name="Wang X."/>
            <person name="Wang C.C."/>
            <person name="Yang T.C."/>
            <person name="Huo Q.B."/>
            <person name="Li W."/>
            <person name="Chen H.Y."/>
            <person name="Chen S.E."/>
            <person name="Zhou L.G."/>
            <person name="Ni X.B."/>
            <person name="Tian J.H."/>
            <person name="Sheng Y."/>
            <person name="Liu T."/>
            <person name="Pan Y.S."/>
            <person name="Xia L.Y."/>
            <person name="Li J."/>
            <person name="Zhao F."/>
            <person name="Cao W.C."/>
        </authorList>
    </citation>
    <scope>NUCLEOTIDE SEQUENCE [LARGE SCALE GENOMIC DNA]</scope>
    <source>
        <strain evidence="1">Iper-2018</strain>
    </source>
</reference>
<dbReference type="Proteomes" id="UP000805193">
    <property type="component" value="Unassembled WGS sequence"/>
</dbReference>
<comment type="caution">
    <text evidence="1">The sequence shown here is derived from an EMBL/GenBank/DDBJ whole genome shotgun (WGS) entry which is preliminary data.</text>
</comment>
<gene>
    <name evidence="1" type="ORF">HPB47_022334</name>
</gene>
<sequence>RPVAVNVSVAVLNIRSVDEARQFMEVDIFLHEEWKDPRLLAPADKVVLDPRWHPDLWTPETYFKNSADGRLDKVIFPYHYMTLDRSGTVFMAARVSMKLACNMDLTRFPHDNQLCDMLLSSLEVFRVTKNLSLSQFKVLDGGHGDCTKKYEVGTFGCLYGRLELRRRAGYYLINKYAPSTLIVAMSFVSFWMPHEAVPARVTLSVTSLLTIVTQQYQSATPGVSYVVALNVWMIACITFVFLGLVEYALVVACIAKNKAREAGRESWWPRPVLVDRCCRLIFPAAFILHGLIYWGVYGRH</sequence>
<keyword evidence="2" id="KW-1185">Reference proteome</keyword>
<evidence type="ECO:0000313" key="2">
    <source>
        <dbReference type="Proteomes" id="UP000805193"/>
    </source>
</evidence>
<dbReference type="EMBL" id="JABSTQ010009284">
    <property type="protein sequence ID" value="KAG0430835.1"/>
    <property type="molecule type" value="Genomic_DNA"/>
</dbReference>
<feature type="non-terminal residue" evidence="1">
    <location>
        <position position="1"/>
    </location>
</feature>
<name>A0AC60Q9Y8_IXOPE</name>
<proteinExistence type="predicted"/>
<protein>
    <submittedName>
        <fullName evidence="1">Uncharacterized protein</fullName>
    </submittedName>
</protein>
<accession>A0AC60Q9Y8</accession>
<organism evidence="1 2">
    <name type="scientific">Ixodes persulcatus</name>
    <name type="common">Taiga tick</name>
    <dbReference type="NCBI Taxonomy" id="34615"/>
    <lineage>
        <taxon>Eukaryota</taxon>
        <taxon>Metazoa</taxon>
        <taxon>Ecdysozoa</taxon>
        <taxon>Arthropoda</taxon>
        <taxon>Chelicerata</taxon>
        <taxon>Arachnida</taxon>
        <taxon>Acari</taxon>
        <taxon>Parasitiformes</taxon>
        <taxon>Ixodida</taxon>
        <taxon>Ixodoidea</taxon>
        <taxon>Ixodidae</taxon>
        <taxon>Ixodinae</taxon>
        <taxon>Ixodes</taxon>
    </lineage>
</organism>